<feature type="signal peptide" evidence="1">
    <location>
        <begin position="1"/>
        <end position="26"/>
    </location>
</feature>
<dbReference type="InterPro" id="IPR054695">
    <property type="entry name" value="Pierisin-like_dom"/>
</dbReference>
<keyword evidence="4" id="KW-1185">Reference proteome</keyword>
<feature type="chain" id="PRO_5046430573" description="Pierisin-like domain-containing protein" evidence="1">
    <location>
        <begin position="27"/>
        <end position="233"/>
    </location>
</feature>
<organism evidence="3 4">
    <name type="scientific">Streptomyces katrae</name>
    <dbReference type="NCBI Taxonomy" id="68223"/>
    <lineage>
        <taxon>Bacteria</taxon>
        <taxon>Bacillati</taxon>
        <taxon>Actinomycetota</taxon>
        <taxon>Actinomycetes</taxon>
        <taxon>Kitasatosporales</taxon>
        <taxon>Streptomycetaceae</taxon>
        <taxon>Streptomyces</taxon>
    </lineage>
</organism>
<feature type="domain" description="Pierisin-like" evidence="2">
    <location>
        <begin position="82"/>
        <end position="197"/>
    </location>
</feature>
<dbReference type="RefSeq" id="WP_125812897.1">
    <property type="nucleotide sequence ID" value="NZ_JASITI010000021.1"/>
</dbReference>
<proteinExistence type="predicted"/>
<name>A0ABT7GVR9_9ACTN</name>
<accession>A0ABT7GVR9</accession>
<sequence length="233" mass="25479">MPHAVLRLAAATAFLLSAAVTPSAAAAAAPAADGDTNAPCGPVVEYRAWDWWRTTTNTEIARTVAATASSERWQWREDVNTLWRGDTRENVEEIFRTGFTPRGDQLIPLAEYIVKGGGQQSAHLSTSCDQSVAKRFATYGAEKTGWVYEIYAPGGIDVNATAQLNNYQSPYLWNKEIDFPGGVRGNYIKGACKYRLTGTDPVTNEKTWQQLGCKDNADFAPYKTAPTAYKLAS</sequence>
<keyword evidence="1" id="KW-0732">Signal</keyword>
<dbReference type="Gene3D" id="3.90.210.10">
    <property type="entry name" value="Heat-Labile Enterotoxin, subunit A"/>
    <property type="match status" value="1"/>
</dbReference>
<protein>
    <recommendedName>
        <fullName evidence="2">Pierisin-like domain-containing protein</fullName>
    </recommendedName>
</protein>
<evidence type="ECO:0000256" key="1">
    <source>
        <dbReference type="SAM" id="SignalP"/>
    </source>
</evidence>
<dbReference type="SUPFAM" id="SSF56399">
    <property type="entry name" value="ADP-ribosylation"/>
    <property type="match status" value="1"/>
</dbReference>
<dbReference type="Pfam" id="PF22596">
    <property type="entry name" value="Scabin-like"/>
    <property type="match status" value="1"/>
</dbReference>
<comment type="caution">
    <text evidence="3">The sequence shown here is derived from an EMBL/GenBank/DDBJ whole genome shotgun (WGS) entry which is preliminary data.</text>
</comment>
<gene>
    <name evidence="3" type="ORF">QEZ40_002616</name>
</gene>
<evidence type="ECO:0000313" key="3">
    <source>
        <dbReference type="EMBL" id="MDK9497673.1"/>
    </source>
</evidence>
<dbReference type="Proteomes" id="UP001223390">
    <property type="component" value="Unassembled WGS sequence"/>
</dbReference>
<dbReference type="EMBL" id="JASITI010000021">
    <property type="protein sequence ID" value="MDK9497673.1"/>
    <property type="molecule type" value="Genomic_DNA"/>
</dbReference>
<evidence type="ECO:0000313" key="4">
    <source>
        <dbReference type="Proteomes" id="UP001223390"/>
    </source>
</evidence>
<reference evidence="3 4" key="1">
    <citation type="submission" date="2023-05" db="EMBL/GenBank/DDBJ databases">
        <title>Sequencing and Assembly of Streptomyces sp. NP73.</title>
        <authorList>
            <person name="Konwar A.N."/>
            <person name="Saikia K."/>
            <person name="Thakur D."/>
        </authorList>
    </citation>
    <scope>NUCLEOTIDE SEQUENCE [LARGE SCALE GENOMIC DNA]</scope>
    <source>
        <strain evidence="3 4">NP73</strain>
    </source>
</reference>
<evidence type="ECO:0000259" key="2">
    <source>
        <dbReference type="Pfam" id="PF22596"/>
    </source>
</evidence>